<keyword evidence="1" id="KW-1133">Transmembrane helix</keyword>
<dbReference type="STRING" id="333140.AWW68_00195"/>
<protein>
    <recommendedName>
        <fullName evidence="2">PIN domain-containing protein</fullName>
    </recommendedName>
</protein>
<organism evidence="3 4">
    <name type="scientific">Roseivirga spongicola</name>
    <dbReference type="NCBI Taxonomy" id="333140"/>
    <lineage>
        <taxon>Bacteria</taxon>
        <taxon>Pseudomonadati</taxon>
        <taxon>Bacteroidota</taxon>
        <taxon>Cytophagia</taxon>
        <taxon>Cytophagales</taxon>
        <taxon>Roseivirgaceae</taxon>
        <taxon>Roseivirga</taxon>
    </lineage>
</organism>
<evidence type="ECO:0000313" key="4">
    <source>
        <dbReference type="Proteomes" id="UP000075606"/>
    </source>
</evidence>
<feature type="transmembrane region" description="Helical" evidence="1">
    <location>
        <begin position="6"/>
        <end position="27"/>
    </location>
</feature>
<proteinExistence type="predicted"/>
<evidence type="ECO:0000259" key="2">
    <source>
        <dbReference type="Pfam" id="PF20698"/>
    </source>
</evidence>
<keyword evidence="4" id="KW-1185">Reference proteome</keyword>
<dbReference type="InterPro" id="IPR048987">
    <property type="entry name" value="PIN-TPR-GreABC"/>
</dbReference>
<gene>
    <name evidence="3" type="ORF">AWW68_00195</name>
</gene>
<feature type="domain" description="PIN" evidence="2">
    <location>
        <begin position="867"/>
        <end position="1001"/>
    </location>
</feature>
<dbReference type="SUPFAM" id="SSF48452">
    <property type="entry name" value="TPR-like"/>
    <property type="match status" value="1"/>
</dbReference>
<evidence type="ECO:0000256" key="1">
    <source>
        <dbReference type="SAM" id="Phobius"/>
    </source>
</evidence>
<sequence>MNQRTYKLITVFSGVTAALIVLISFLFEMPWSRLFSLVSVPPLIATAYLSNKKTKEFNKELYLSFKNNLESFRDELAAFILGDLDKDLERLINQIQNSSLSENSKSELLAEAHYLLARFHSATGSIEAEKVYENFVLAYEYQPNRIKYQERACTSLMALKKKEKALDLSVKVLRSKRHSARAWFVKASIQFNNDFTHSEIPRSLLKNKVYLYLVYNHLYQSHQLYNDEYKNLGQFDLVELPEEIDIDNIHYWIFKLAIVFNAQMQDLPRVSTYERDLAFATSPEIKWCHETALRIRNVLDDKDVLKATFFNQVYYFYHHSAYLLNGDTSDVFALVSCCRNFWKNEGLKAFVEATLVCLSQIEEYNEIIALSEDLASAKYDLDFLVGFAYSNLEQNGKALVHLKRHFENVPDVIAEESSNFIAFFHLLHQCDESPRKYYLDHIVNKQFDSSLTQLILELNSLQFVTQEVDEQQVTDIKNQILNEKEKLLRSQLISVAQVLLAFERGVEALEILDGIPRLEKEPMGLHLLIECLNSLKTDHDRLLESLETWRISFPARFRFLIMELEICERLKWYDRIEYIAEFGLKSFENDPGLLTYLILALSCQEGKEEKLDLLLDQALLQIDFKNKQLELITKILFRAKKFNLGLDLIYNRASVEINNFSLRNTYFALLSFYDKDIDFKEKISVEKDCTVKLTGNNGRSHLVHLSKEALINNHGFRKLLGHKKGENVTIESKYNDYNDLFKIDGIFNKYHGLLLQIIEEATQKKSLSGYDMVSVDWKGKDFEDMERAFVEQFGLSGDQYKEAIKDSFKKYEKRQIGFTFLAAAFARDKLYELFSDLTHDNSSGYWSLPNSIFKSKSLDQIEEFVPDFASICTFSLLDDLIDFSKITFVVPQSLIDLLQERVHSLEHMPSEFTSLDISVTGGVKPIFHTDKHKETLLNGYNQILNWIKRYCKVAYPTNKLDIISIKLEEFQESSLFSEYLIDTLMLANPVHRGFISDDLQYFQSFSHALCLSSPEYFIKYYFKEEYVSCQLELLRNNFIGITPTAELLQTAFEDNPILEAPNNVFRKALRSLPYNAHQDERTLFEVIDFLKFLFEQTLSKSFKMSIAETLFREVFRGYPRFNIQPEEITGYIRRNMSLLGNASTELCQCLINALSSLKKKVEVVDN</sequence>
<dbReference type="Pfam" id="PF20698">
    <property type="entry name" value="PIN-TPR-GreABC"/>
    <property type="match status" value="1"/>
</dbReference>
<dbReference type="EMBL" id="LRPC01000001">
    <property type="protein sequence ID" value="KYG77224.1"/>
    <property type="molecule type" value="Genomic_DNA"/>
</dbReference>
<dbReference type="InterPro" id="IPR011990">
    <property type="entry name" value="TPR-like_helical_dom_sf"/>
</dbReference>
<evidence type="ECO:0000313" key="3">
    <source>
        <dbReference type="EMBL" id="KYG77224.1"/>
    </source>
</evidence>
<comment type="caution">
    <text evidence="3">The sequence shown here is derived from an EMBL/GenBank/DDBJ whole genome shotgun (WGS) entry which is preliminary data.</text>
</comment>
<keyword evidence="1" id="KW-0472">Membrane</keyword>
<name>A0A150XEY1_9BACT</name>
<reference evidence="3 4" key="1">
    <citation type="submission" date="2016-01" db="EMBL/GenBank/DDBJ databases">
        <title>Genome sequencing of Roseivirga spongicola UST030701-084.</title>
        <authorList>
            <person name="Selvaratnam C."/>
            <person name="Thevarajoo S."/>
            <person name="Goh K.M."/>
            <person name="Ee R."/>
            <person name="Chan K.-G."/>
            <person name="Chong C.S."/>
        </authorList>
    </citation>
    <scope>NUCLEOTIDE SEQUENCE [LARGE SCALE GENOMIC DNA]</scope>
    <source>
        <strain evidence="3 4">UST030701-084</strain>
    </source>
</reference>
<dbReference type="Proteomes" id="UP000075606">
    <property type="component" value="Unassembled WGS sequence"/>
</dbReference>
<dbReference type="RefSeq" id="WP_068215362.1">
    <property type="nucleotide sequence ID" value="NZ_CP139724.1"/>
</dbReference>
<dbReference type="OrthoDB" id="1408321at2"/>
<accession>A0A150XEY1</accession>
<dbReference type="AlphaFoldDB" id="A0A150XEY1"/>
<keyword evidence="1" id="KW-0812">Transmembrane</keyword>